<dbReference type="OrthoDB" id="9801954at2"/>
<dbReference type="RefSeq" id="WP_047876258.1">
    <property type="nucleotide sequence ID" value="NZ_BMYC01000002.1"/>
</dbReference>
<dbReference type="Gene3D" id="3.90.550.10">
    <property type="entry name" value="Spore Coat Polysaccharide Biosynthesis Protein SpsA, Chain A"/>
    <property type="match status" value="1"/>
</dbReference>
<proteinExistence type="predicted"/>
<dbReference type="SUPFAM" id="SSF53448">
    <property type="entry name" value="Nucleotide-diphospho-sugar transferases"/>
    <property type="match status" value="1"/>
</dbReference>
<dbReference type="CDD" id="cd00761">
    <property type="entry name" value="Glyco_tranf_GTA_type"/>
    <property type="match status" value="1"/>
</dbReference>
<feature type="domain" description="Glycosyltransferase 2-like" evidence="1">
    <location>
        <begin position="7"/>
        <end position="163"/>
    </location>
</feature>
<name>A0A0J1GH40_9GAMM</name>
<accession>A0A0J1GH40</accession>
<dbReference type="PANTHER" id="PTHR43685:SF2">
    <property type="entry name" value="GLYCOSYLTRANSFERASE 2-LIKE DOMAIN-CONTAINING PROTEIN"/>
    <property type="match status" value="1"/>
</dbReference>
<dbReference type="EMBL" id="LDOV01000041">
    <property type="protein sequence ID" value="KLU98875.1"/>
    <property type="molecule type" value="Genomic_DNA"/>
</dbReference>
<protein>
    <recommendedName>
        <fullName evidence="1">Glycosyltransferase 2-like domain-containing protein</fullName>
    </recommendedName>
</protein>
<gene>
    <name evidence="2" type="ORF">ABT58_20235</name>
</gene>
<dbReference type="InterPro" id="IPR029044">
    <property type="entry name" value="Nucleotide-diphossugar_trans"/>
</dbReference>
<dbReference type="InterPro" id="IPR050834">
    <property type="entry name" value="Glycosyltransf_2"/>
</dbReference>
<dbReference type="InterPro" id="IPR001173">
    <property type="entry name" value="Glyco_trans_2-like"/>
</dbReference>
<reference evidence="2 3" key="1">
    <citation type="submission" date="2015-05" db="EMBL/GenBank/DDBJ databases">
        <title>Photobacterium galathea sp. nov.</title>
        <authorList>
            <person name="Machado H."/>
            <person name="Gram L."/>
        </authorList>
    </citation>
    <scope>NUCLEOTIDE SEQUENCE [LARGE SCALE GENOMIC DNA]</scope>
    <source>
        <strain evidence="2 3">DSM 25995</strain>
    </source>
</reference>
<comment type="caution">
    <text evidence="2">The sequence shown here is derived from an EMBL/GenBank/DDBJ whole genome shotgun (WGS) entry which is preliminary data.</text>
</comment>
<dbReference type="Pfam" id="PF00535">
    <property type="entry name" value="Glycos_transf_2"/>
    <property type="match status" value="1"/>
</dbReference>
<dbReference type="AlphaFoldDB" id="A0A0J1GH40"/>
<organism evidence="2 3">
    <name type="scientific">Photobacterium aphoticum</name>
    <dbReference type="NCBI Taxonomy" id="754436"/>
    <lineage>
        <taxon>Bacteria</taxon>
        <taxon>Pseudomonadati</taxon>
        <taxon>Pseudomonadota</taxon>
        <taxon>Gammaproteobacteria</taxon>
        <taxon>Vibrionales</taxon>
        <taxon>Vibrionaceae</taxon>
        <taxon>Photobacterium</taxon>
    </lineage>
</organism>
<evidence type="ECO:0000313" key="3">
    <source>
        <dbReference type="Proteomes" id="UP000036426"/>
    </source>
</evidence>
<dbReference type="PANTHER" id="PTHR43685">
    <property type="entry name" value="GLYCOSYLTRANSFERASE"/>
    <property type="match status" value="1"/>
</dbReference>
<evidence type="ECO:0000313" key="2">
    <source>
        <dbReference type="EMBL" id="KLU98875.1"/>
    </source>
</evidence>
<keyword evidence="3" id="KW-1185">Reference proteome</keyword>
<dbReference type="Proteomes" id="UP000036426">
    <property type="component" value="Unassembled WGS sequence"/>
</dbReference>
<dbReference type="PATRIC" id="fig|754436.4.peg.4261"/>
<evidence type="ECO:0000259" key="1">
    <source>
        <dbReference type="Pfam" id="PF00535"/>
    </source>
</evidence>
<sequence length="281" mass="32666">MKSIKLSVIIPTFNRAQFLSRSVNSILSQDIDDIEIIIVDDYKKDQTEEIKESFNHLSCVKVVKSWAHRPSGARNIGVKNALGQYISFLDDDDIYLPGRLNNMLTYIENESEKLSFVSSGRLFEVNDFQKVMLDDSQKYGVIKLSDVLDCNGIDIGFMMRREFFNQLDGFDENLSSLEDWDLILRSLMISDGYKIERLDYAVNFEVDRPRVSLTQEQSRNSLADKYLFKFGKKWYFENKFKGLCESGEFNIIYGVKYLLHSSSFYDLKSFVYYTIKTLKGV</sequence>